<accession>A0A286CVZ5</accession>
<feature type="domain" description="Glycine-zipper-containing OmpA-like membrane" evidence="3">
    <location>
        <begin position="76"/>
        <end position="114"/>
    </location>
</feature>
<organism evidence="4 5">
    <name type="scientific">Pseudoxanthomonas wuyuanensis</name>
    <dbReference type="NCBI Taxonomy" id="1073196"/>
    <lineage>
        <taxon>Bacteria</taxon>
        <taxon>Pseudomonadati</taxon>
        <taxon>Pseudomonadota</taxon>
        <taxon>Gammaproteobacteria</taxon>
        <taxon>Lysobacterales</taxon>
        <taxon>Lysobacteraceae</taxon>
        <taxon>Pseudoxanthomonas</taxon>
    </lineage>
</organism>
<dbReference type="InterPro" id="IPR025693">
    <property type="entry name" value="Gly-zipper_OmpA-like_dom"/>
</dbReference>
<evidence type="ECO:0000256" key="2">
    <source>
        <dbReference type="SAM" id="SignalP"/>
    </source>
</evidence>
<feature type="region of interest" description="Disordered" evidence="1">
    <location>
        <begin position="27"/>
        <end position="77"/>
    </location>
</feature>
<dbReference type="Proteomes" id="UP000219374">
    <property type="component" value="Unassembled WGS sequence"/>
</dbReference>
<evidence type="ECO:0000313" key="5">
    <source>
        <dbReference type="Proteomes" id="UP000219374"/>
    </source>
</evidence>
<dbReference type="RefSeq" id="WP_238394584.1">
    <property type="nucleotide sequence ID" value="NZ_OCND01000001.1"/>
</dbReference>
<dbReference type="EMBL" id="OCND01000001">
    <property type="protein sequence ID" value="SOD50557.1"/>
    <property type="molecule type" value="Genomic_DNA"/>
</dbReference>
<protein>
    <submittedName>
        <fullName evidence="4">YMGG-like Gly-zipper</fullName>
    </submittedName>
</protein>
<keyword evidence="5" id="KW-1185">Reference proteome</keyword>
<name>A0A286CVZ5_9GAMM</name>
<feature type="signal peptide" evidence="2">
    <location>
        <begin position="1"/>
        <end position="22"/>
    </location>
</feature>
<feature type="chain" id="PRO_5012357561" evidence="2">
    <location>
        <begin position="23"/>
        <end position="153"/>
    </location>
</feature>
<reference evidence="4 5" key="1">
    <citation type="submission" date="2017-09" db="EMBL/GenBank/DDBJ databases">
        <authorList>
            <person name="Ehlers B."/>
            <person name="Leendertz F.H."/>
        </authorList>
    </citation>
    <scope>NUCLEOTIDE SEQUENCE [LARGE SCALE GENOMIC DNA]</scope>
    <source>
        <strain evidence="4 5">CGMCC 1.10978</strain>
    </source>
</reference>
<evidence type="ECO:0000256" key="1">
    <source>
        <dbReference type="SAM" id="MobiDB-lite"/>
    </source>
</evidence>
<keyword evidence="2" id="KW-0732">Signal</keyword>
<gene>
    <name evidence="4" type="ORF">SAMN06296416_101181</name>
</gene>
<evidence type="ECO:0000313" key="4">
    <source>
        <dbReference type="EMBL" id="SOD50557.1"/>
    </source>
</evidence>
<sequence length="153" mass="15332">MEKLTFTMLATLAFTLPVASWAQKPSAYPAKGQTAAQQSADDDQCLAWAKQSTGIDPAAVAAAPPPPAGPQGERLRGAARGAAAGAVVGEIVDGDSSKGAGVGATAGVVAGGVRARHNRAAQAQQAQAAQSQALGTYYTAYGACMQGRGYTVR</sequence>
<dbReference type="AlphaFoldDB" id="A0A286CVZ5"/>
<dbReference type="Pfam" id="PF13436">
    <property type="entry name" value="Gly-zipper_OmpA"/>
    <property type="match status" value="1"/>
</dbReference>
<evidence type="ECO:0000259" key="3">
    <source>
        <dbReference type="Pfam" id="PF13436"/>
    </source>
</evidence>
<proteinExistence type="predicted"/>